<dbReference type="OrthoDB" id="58529at2759"/>
<dbReference type="EMBL" id="UZAM01013359">
    <property type="protein sequence ID" value="VDP27363.1"/>
    <property type="molecule type" value="Genomic_DNA"/>
</dbReference>
<protein>
    <submittedName>
        <fullName evidence="4">DUF1794 domain-containing protein</fullName>
    </submittedName>
</protein>
<dbReference type="PANTHER" id="PTHR15854:SF16">
    <property type="entry name" value="THAP4-LIKE HEME-BINDING BETA-BARREL DOMAIN-CONTAINING PROTEIN"/>
    <property type="match status" value="1"/>
</dbReference>
<dbReference type="SUPFAM" id="SSF50814">
    <property type="entry name" value="Lipocalins"/>
    <property type="match status" value="1"/>
</dbReference>
<dbReference type="AlphaFoldDB" id="A0A183J225"/>
<name>A0A183J225_9BILA</name>
<organism evidence="4">
    <name type="scientific">Soboliphyme baturini</name>
    <dbReference type="NCBI Taxonomy" id="241478"/>
    <lineage>
        <taxon>Eukaryota</taxon>
        <taxon>Metazoa</taxon>
        <taxon>Ecdysozoa</taxon>
        <taxon>Nematoda</taxon>
        <taxon>Enoplea</taxon>
        <taxon>Dorylaimia</taxon>
        <taxon>Dioctophymatida</taxon>
        <taxon>Dioctophymatoidea</taxon>
        <taxon>Soboliphymatidae</taxon>
        <taxon>Soboliphyme</taxon>
    </lineage>
</organism>
<dbReference type="Proteomes" id="UP000270296">
    <property type="component" value="Unassembled WGS sequence"/>
</dbReference>
<keyword evidence="3" id="KW-1185">Reference proteome</keyword>
<dbReference type="InterPro" id="IPR012674">
    <property type="entry name" value="Calycin"/>
</dbReference>
<feature type="domain" description="THAP4-like heme-binding" evidence="1">
    <location>
        <begin position="9"/>
        <end position="103"/>
    </location>
</feature>
<evidence type="ECO:0000313" key="3">
    <source>
        <dbReference type="Proteomes" id="UP000270296"/>
    </source>
</evidence>
<evidence type="ECO:0000313" key="2">
    <source>
        <dbReference type="EMBL" id="VDP27363.1"/>
    </source>
</evidence>
<proteinExistence type="predicted"/>
<dbReference type="WBParaSite" id="SBAD_0001027401-mRNA-1">
    <property type="protein sequence ID" value="SBAD_0001027401-mRNA-1"/>
    <property type="gene ID" value="SBAD_0001027401"/>
</dbReference>
<gene>
    <name evidence="2" type="ORF">SBAD_LOCUS9923</name>
</gene>
<accession>A0A183J225</accession>
<reference evidence="4" key="1">
    <citation type="submission" date="2016-06" db="UniProtKB">
        <authorList>
            <consortium name="WormBaseParasite"/>
        </authorList>
    </citation>
    <scope>IDENTIFICATION</scope>
</reference>
<dbReference type="InterPro" id="IPR014878">
    <property type="entry name" value="THAP4-like_heme-bd"/>
</dbReference>
<dbReference type="PANTHER" id="PTHR15854">
    <property type="entry name" value="THAP4 PROTEIN"/>
    <property type="match status" value="1"/>
</dbReference>
<evidence type="ECO:0000313" key="4">
    <source>
        <dbReference type="WBParaSite" id="SBAD_0001027401-mRNA-1"/>
    </source>
</evidence>
<dbReference type="Gene3D" id="2.40.128.20">
    <property type="match status" value="1"/>
</dbReference>
<dbReference type="CDD" id="cd07828">
    <property type="entry name" value="lipocalin_heme-bd-THAP4-like"/>
    <property type="match status" value="1"/>
</dbReference>
<reference evidence="2 3" key="2">
    <citation type="submission" date="2018-11" db="EMBL/GenBank/DDBJ databases">
        <authorList>
            <consortium name="Pathogen Informatics"/>
        </authorList>
    </citation>
    <scope>NUCLEOTIDE SEQUENCE [LARGE SCALE GENOMIC DNA]</scope>
</reference>
<evidence type="ECO:0000259" key="1">
    <source>
        <dbReference type="Pfam" id="PF08768"/>
    </source>
</evidence>
<dbReference type="Pfam" id="PF08768">
    <property type="entry name" value="THAP4_heme-bd"/>
    <property type="match status" value="1"/>
</dbReference>
<dbReference type="InterPro" id="IPR045165">
    <property type="entry name" value="Nitrobindin"/>
</dbReference>
<sequence length="119" mass="13642">MNTVRGQSARAWSHTTKDHLHNECGYMTVDQHGTVTFMTAGNNGFSTYEEGTVVNKKLSLRLKQIGRISFTRDLPVEDLERNFTLVNPKRLEQSQRMRTATHPKVGLLDHVIVVYEKQK</sequence>